<gene>
    <name evidence="2" type="ORF">ABXS70_26720</name>
</gene>
<feature type="compositionally biased region" description="Basic and acidic residues" evidence="1">
    <location>
        <begin position="255"/>
        <end position="270"/>
    </location>
</feature>
<organism evidence="2">
    <name type="scientific">Paenibacillus sp. AN1007</name>
    <dbReference type="NCBI Taxonomy" id="3151385"/>
    <lineage>
        <taxon>Bacteria</taxon>
        <taxon>Bacillati</taxon>
        <taxon>Bacillota</taxon>
        <taxon>Bacilli</taxon>
        <taxon>Bacillales</taxon>
        <taxon>Paenibacillaceae</taxon>
        <taxon>Paenibacillus</taxon>
    </lineage>
</organism>
<dbReference type="Gene3D" id="1.10.287.850">
    <property type="entry name" value="HP0062-like domain"/>
    <property type="match status" value="1"/>
</dbReference>
<dbReference type="EMBL" id="CP159992">
    <property type="protein sequence ID" value="XCP94656.1"/>
    <property type="molecule type" value="Genomic_DNA"/>
</dbReference>
<proteinExistence type="predicted"/>
<name>A0AAU8ND33_9BACL</name>
<evidence type="ECO:0000313" key="2">
    <source>
        <dbReference type="EMBL" id="XCP94656.1"/>
    </source>
</evidence>
<sequence>MAKIQIPVDQMTHTIGLFKLGHGHLQQILARLHSQLTPLLDSFEGETAERFAHLSRYAEKNLNTTLDLLHTISLRLEEIRDRFLDSDSTMVNISALLQYQANTGAARANDLVCGPNESPSKRSVEEHMEAFFKQAGENVISIGDSALQLGKDFIEHPLDTAGNFLYDNTIGTITDIGNGIAFTWNYAWDNGDTRNQAEKYITAEFDKMKQEGGAEYAANITTSMLLGLFGWKVGIKSIDGKQHHSPHTDSGGSKNRNEDTEEKSDLKEDSPPEFGNPYVNKAMLDKSKMYRANLSYDCSEIAEDLATAAKGKGQIITLKSSDKGTIEIEQYGTKQDFYYHTVYSDGKYVYDPRYRDKPVLKESYLKSIQQHNNGKIQLSIKPLEN</sequence>
<evidence type="ECO:0000256" key="1">
    <source>
        <dbReference type="SAM" id="MobiDB-lite"/>
    </source>
</evidence>
<reference evidence="2" key="1">
    <citation type="submission" date="2024-05" db="EMBL/GenBank/DDBJ databases">
        <title>Draft genome assemblies of 36 bacteria isolated from hibernating arctic ground squirrels.</title>
        <authorList>
            <person name="McKee H."/>
            <person name="Mullen L."/>
            <person name="Drown D.M."/>
            <person name="Duddleston K.N."/>
        </authorList>
    </citation>
    <scope>NUCLEOTIDE SEQUENCE</scope>
    <source>
        <strain evidence="2">AN1007</strain>
    </source>
</reference>
<dbReference type="AlphaFoldDB" id="A0AAU8ND33"/>
<dbReference type="SUPFAM" id="SSF140453">
    <property type="entry name" value="EsxAB dimer-like"/>
    <property type="match status" value="1"/>
</dbReference>
<accession>A0AAU8ND33</accession>
<protein>
    <submittedName>
        <fullName evidence="2">WXG100 family type VII secretion target</fullName>
    </submittedName>
</protein>
<dbReference type="InterPro" id="IPR010310">
    <property type="entry name" value="T7SS_ESAT-6-like"/>
</dbReference>
<dbReference type="Pfam" id="PF06013">
    <property type="entry name" value="WXG100"/>
    <property type="match status" value="1"/>
</dbReference>
<feature type="region of interest" description="Disordered" evidence="1">
    <location>
        <begin position="240"/>
        <end position="277"/>
    </location>
</feature>
<dbReference type="RefSeq" id="WP_366292190.1">
    <property type="nucleotide sequence ID" value="NZ_CP159992.1"/>
</dbReference>
<dbReference type="InterPro" id="IPR036689">
    <property type="entry name" value="ESAT-6-like_sf"/>
</dbReference>